<evidence type="ECO:0000259" key="16">
    <source>
        <dbReference type="PROSITE" id="PS50268"/>
    </source>
</evidence>
<dbReference type="Gene3D" id="2.60.40.60">
    <property type="entry name" value="Cadherins"/>
    <property type="match status" value="6"/>
</dbReference>
<dbReference type="InterPro" id="IPR013164">
    <property type="entry name" value="Cadherin_N"/>
</dbReference>
<dbReference type="PROSITE" id="PS50268">
    <property type="entry name" value="CADHERIN_2"/>
    <property type="match status" value="6"/>
</dbReference>
<keyword evidence="6" id="KW-0677">Repeat</keyword>
<comment type="function">
    <text evidence="1">Potential calcium-dependent cell-adhesion protein. May be involved in the establishment and maintenance of specific neuronal connections in the brain.</text>
</comment>
<keyword evidence="5 15" id="KW-0732">Signal</keyword>
<dbReference type="InterPro" id="IPR002126">
    <property type="entry name" value="Cadherin-like_dom"/>
</dbReference>
<dbReference type="FunFam" id="2.60.40.60:FF:000129">
    <property type="entry name" value="protocadherin alpha-C2 isoform X1"/>
    <property type="match status" value="1"/>
</dbReference>
<dbReference type="InterPro" id="IPR032455">
    <property type="entry name" value="Cadherin_C"/>
</dbReference>
<organism evidence="17 18">
    <name type="scientific">Sinocyclocheilus grahami</name>
    <name type="common">Dianchi golden-line fish</name>
    <name type="synonym">Barbus grahami</name>
    <dbReference type="NCBI Taxonomy" id="75366"/>
    <lineage>
        <taxon>Eukaryota</taxon>
        <taxon>Metazoa</taxon>
        <taxon>Chordata</taxon>
        <taxon>Craniata</taxon>
        <taxon>Vertebrata</taxon>
        <taxon>Euteleostomi</taxon>
        <taxon>Actinopterygii</taxon>
        <taxon>Neopterygii</taxon>
        <taxon>Teleostei</taxon>
        <taxon>Ostariophysi</taxon>
        <taxon>Cypriniformes</taxon>
        <taxon>Cyprinidae</taxon>
        <taxon>Cyprininae</taxon>
        <taxon>Sinocyclocheilus</taxon>
    </lineage>
</organism>
<evidence type="ECO:0000256" key="2">
    <source>
        <dbReference type="ARBA" id="ARBA00004251"/>
    </source>
</evidence>
<evidence type="ECO:0000256" key="11">
    <source>
        <dbReference type="ARBA" id="ARBA00023180"/>
    </source>
</evidence>
<dbReference type="InterPro" id="IPR015919">
    <property type="entry name" value="Cadherin-like_sf"/>
</dbReference>
<dbReference type="GO" id="GO:0009653">
    <property type="term" value="P:anatomical structure morphogenesis"/>
    <property type="evidence" value="ECO:0007669"/>
    <property type="project" value="UniProtKB-ARBA"/>
</dbReference>
<keyword evidence="8" id="KW-0130">Cell adhesion</keyword>
<feature type="domain" description="Cadherin" evidence="16">
    <location>
        <begin position="451"/>
        <end position="560"/>
    </location>
</feature>
<dbReference type="FunFam" id="2.60.40.60:FF:000002">
    <property type="entry name" value="Protocadherin alpha 2"/>
    <property type="match status" value="1"/>
</dbReference>
<keyword evidence="3" id="KW-1003">Cell membrane</keyword>
<dbReference type="Pfam" id="PF00028">
    <property type="entry name" value="Cadherin"/>
    <property type="match status" value="5"/>
</dbReference>
<dbReference type="PANTHER" id="PTHR24028:SF114">
    <property type="entry name" value="PCDH2G3 PROTEIN-RELATED"/>
    <property type="match status" value="1"/>
</dbReference>
<evidence type="ECO:0000256" key="6">
    <source>
        <dbReference type="ARBA" id="ARBA00022737"/>
    </source>
</evidence>
<dbReference type="GO" id="GO:0005886">
    <property type="term" value="C:plasma membrane"/>
    <property type="evidence" value="ECO:0007669"/>
    <property type="project" value="UniProtKB-SubCell"/>
</dbReference>
<feature type="compositionally biased region" description="Basic residues" evidence="13">
    <location>
        <begin position="946"/>
        <end position="956"/>
    </location>
</feature>
<name>A0A672S191_SINGR</name>
<dbReference type="Proteomes" id="UP000472262">
    <property type="component" value="Unassembled WGS sequence"/>
</dbReference>
<evidence type="ECO:0000256" key="12">
    <source>
        <dbReference type="PROSITE-ProRule" id="PRU00043"/>
    </source>
</evidence>
<comment type="subcellular location">
    <subcellularLocation>
        <location evidence="2">Cell membrane</location>
        <topology evidence="2">Single-pass type I membrane protein</topology>
    </subcellularLocation>
</comment>
<dbReference type="PRINTS" id="PR00205">
    <property type="entry name" value="CADHERIN"/>
</dbReference>
<evidence type="ECO:0000313" key="17">
    <source>
        <dbReference type="Ensembl" id="ENSSGRP00000095242.1"/>
    </source>
</evidence>
<dbReference type="Pfam" id="PF15974">
    <property type="entry name" value="Cadherin_tail"/>
    <property type="match status" value="1"/>
</dbReference>
<evidence type="ECO:0000256" key="10">
    <source>
        <dbReference type="ARBA" id="ARBA00023136"/>
    </source>
</evidence>
<dbReference type="InterPro" id="IPR020894">
    <property type="entry name" value="Cadherin_CS"/>
</dbReference>
<evidence type="ECO:0000256" key="7">
    <source>
        <dbReference type="ARBA" id="ARBA00022837"/>
    </source>
</evidence>
<evidence type="ECO:0000313" key="18">
    <source>
        <dbReference type="Proteomes" id="UP000472262"/>
    </source>
</evidence>
<dbReference type="SUPFAM" id="SSF49313">
    <property type="entry name" value="Cadherin-like"/>
    <property type="match status" value="5"/>
</dbReference>
<keyword evidence="4 14" id="KW-0812">Transmembrane</keyword>
<dbReference type="CDD" id="cd11304">
    <property type="entry name" value="Cadherin_repeat"/>
    <property type="match status" value="6"/>
</dbReference>
<dbReference type="SMART" id="SM00112">
    <property type="entry name" value="CA"/>
    <property type="match status" value="5"/>
</dbReference>
<dbReference type="GO" id="GO:0005509">
    <property type="term" value="F:calcium ion binding"/>
    <property type="evidence" value="ECO:0007669"/>
    <property type="project" value="UniProtKB-UniRule"/>
</dbReference>
<evidence type="ECO:0000256" key="5">
    <source>
        <dbReference type="ARBA" id="ARBA00022729"/>
    </source>
</evidence>
<feature type="region of interest" description="Disordered" evidence="13">
    <location>
        <begin position="910"/>
        <end position="956"/>
    </location>
</feature>
<evidence type="ECO:0000256" key="15">
    <source>
        <dbReference type="SAM" id="SignalP"/>
    </source>
</evidence>
<dbReference type="FunFam" id="2.60.40.60:FF:000004">
    <property type="entry name" value="Protocadherin 1 gamma 2"/>
    <property type="match status" value="1"/>
</dbReference>
<dbReference type="FunFam" id="2.60.40.60:FF:000007">
    <property type="entry name" value="Protocadherin alpha 2"/>
    <property type="match status" value="1"/>
</dbReference>
<feature type="domain" description="Cadherin" evidence="16">
    <location>
        <begin position="132"/>
        <end position="240"/>
    </location>
</feature>
<keyword evidence="9 14" id="KW-1133">Transmembrane helix</keyword>
<feature type="domain" description="Cadherin" evidence="16">
    <location>
        <begin position="353"/>
        <end position="450"/>
    </location>
</feature>
<proteinExistence type="predicted"/>
<dbReference type="PANTHER" id="PTHR24028">
    <property type="entry name" value="CADHERIN-87A"/>
    <property type="match status" value="1"/>
</dbReference>
<feature type="transmembrane region" description="Helical" evidence="14">
    <location>
        <begin position="683"/>
        <end position="708"/>
    </location>
</feature>
<dbReference type="Pfam" id="PF08266">
    <property type="entry name" value="Cadherin_2"/>
    <property type="match status" value="1"/>
</dbReference>
<gene>
    <name evidence="17" type="primary">LOC107586138</name>
</gene>
<dbReference type="FunFam" id="2.60.40.60:FF:000006">
    <property type="entry name" value="Protocadherin alpha 2"/>
    <property type="match status" value="1"/>
</dbReference>
<evidence type="ECO:0000256" key="3">
    <source>
        <dbReference type="ARBA" id="ARBA00022475"/>
    </source>
</evidence>
<dbReference type="PROSITE" id="PS00232">
    <property type="entry name" value="CADHERIN_1"/>
    <property type="match status" value="3"/>
</dbReference>
<evidence type="ECO:0000256" key="1">
    <source>
        <dbReference type="ARBA" id="ARBA00003436"/>
    </source>
</evidence>
<feature type="signal peptide" evidence="15">
    <location>
        <begin position="1"/>
        <end position="26"/>
    </location>
</feature>
<dbReference type="GO" id="GO:0007156">
    <property type="term" value="P:homophilic cell adhesion via plasma membrane adhesion molecules"/>
    <property type="evidence" value="ECO:0007669"/>
    <property type="project" value="InterPro"/>
</dbReference>
<evidence type="ECO:0000256" key="14">
    <source>
        <dbReference type="SAM" id="Phobius"/>
    </source>
</evidence>
<keyword evidence="11" id="KW-0325">Glycoprotein</keyword>
<reference evidence="17" key="2">
    <citation type="submission" date="2025-09" db="UniProtKB">
        <authorList>
            <consortium name="Ensembl"/>
        </authorList>
    </citation>
    <scope>IDENTIFICATION</scope>
</reference>
<feature type="compositionally biased region" description="Pro residues" evidence="13">
    <location>
        <begin position="925"/>
        <end position="936"/>
    </location>
</feature>
<evidence type="ECO:0000256" key="8">
    <source>
        <dbReference type="ARBA" id="ARBA00022889"/>
    </source>
</evidence>
<dbReference type="InterPro" id="IPR031904">
    <property type="entry name" value="Cadherin_CBD"/>
</dbReference>
<dbReference type="InterPro" id="IPR050174">
    <property type="entry name" value="Protocadherin/Cadherin-CA"/>
</dbReference>
<keyword evidence="18" id="KW-1185">Reference proteome</keyword>
<feature type="domain" description="Cadherin" evidence="16">
    <location>
        <begin position="241"/>
        <end position="345"/>
    </location>
</feature>
<dbReference type="Ensembl" id="ENSSGRT00000101350.1">
    <property type="protein sequence ID" value="ENSSGRP00000095242.1"/>
    <property type="gene ID" value="ENSSGRG00000047629.1"/>
</dbReference>
<reference evidence="17" key="1">
    <citation type="submission" date="2025-08" db="UniProtKB">
        <authorList>
            <consortium name="Ensembl"/>
        </authorList>
    </citation>
    <scope>IDENTIFICATION</scope>
</reference>
<keyword evidence="10 14" id="KW-0472">Membrane</keyword>
<evidence type="ECO:0000256" key="9">
    <source>
        <dbReference type="ARBA" id="ARBA00022989"/>
    </source>
</evidence>
<feature type="chain" id="PRO_5025401338" evidence="15">
    <location>
        <begin position="27"/>
        <end position="956"/>
    </location>
</feature>
<sequence>MAIMLGFFSWSTCIAFFLLFMRKSNGDLSYSISEELKQGSVIGNIAKDLGLKTDGLLSRNARLDMEEHENRYCEINLQKGEFIVTERIDREELCGSKAPCVLKYDLVLEHPLELHRISVKIEDTNDNSPRFPNKLIKLEIGESIGTGARFRLEEAHDADEGQNGIQNYSLEKNEHFSLSVHSNSNGGKYCELVLQKELDREQKKDMDLVLTAIDGGTPVKSGTAVIRVVVLDANDNIPVFTQSFYKASILENSPLDTMVVKVSAVDADEGVNGHVVYEFSQISDKASSLFSIDKTSGEIKVIGPIDFEDKNNYEIRIQAKDGSGLASNAKVEINIIDLNDNTPVIHLKSNDNQIPENVEPGTEVAIINVQDKDTGDNKKVYCTIQENVPFKLNPSIKNYYSIVTTGPLDREFTSHYNITLTAIDGGTPPLSSSKIIYLSVSDINDNSPVFEQQSYRAYISENNKPGTSVCSVSANDPDWRQNGTVLYSLVASEVNGVAVSSFLSINGDTGVIHAVRSFDYEQFRNFTVKVVARDNGSPPLSSNVTVKVFITDENDNSPQILYPVPDGKSLMTEMIPKTTLSGSLVSKVIAVDADSGQNAWLSYQIVKSTDPGLFTIGLHSGEIKTQRDISESDNMKQNLVISVKDNGQPSLSMTCAVNLLISDNLSEVPELKDMTYEDNNSKLTLYLIIALVCVSTFFLTFILLIMAVKFGHRRKPRLLFDGAVAVPSAYLPPNYADVDGAGTLRSSYNYDTYLTTGSRTSDFKFITSYNENTIPFTQTLCCDEKTTNTCSDTTGEGLRYPTLQNPPNADWRFPPNQRPGPSGQHRFHTLQQRWTPYEKSRAGARPDEAGASAGVIAGTRPWPNPPTEAEQFQALIVAANVSEATATLGPRYNPQYGPDYRQNVYIPGSTATLTANPQQQVPQQALPPPQALPPVEAPKAAQTPASKKKPTKKDKK</sequence>
<protein>
    <submittedName>
        <fullName evidence="17">Protocadherin gamma-C5-like</fullName>
    </submittedName>
</protein>
<keyword evidence="7 12" id="KW-0106">Calcium</keyword>
<dbReference type="Pfam" id="PF16492">
    <property type="entry name" value="Cadherin_C_2"/>
    <property type="match status" value="1"/>
</dbReference>
<dbReference type="AlphaFoldDB" id="A0A672S191"/>
<evidence type="ECO:0000256" key="13">
    <source>
        <dbReference type="SAM" id="MobiDB-lite"/>
    </source>
</evidence>
<evidence type="ECO:0000256" key="4">
    <source>
        <dbReference type="ARBA" id="ARBA00022692"/>
    </source>
</evidence>
<dbReference type="FunFam" id="2.60.40.60:FF:000001">
    <property type="entry name" value="Protocadherin alpha 2"/>
    <property type="match status" value="1"/>
</dbReference>
<feature type="domain" description="Cadherin" evidence="16">
    <location>
        <begin position="24"/>
        <end position="131"/>
    </location>
</feature>
<accession>A0A672S191</accession>
<feature type="domain" description="Cadherin" evidence="16">
    <location>
        <begin position="575"/>
        <end position="671"/>
    </location>
</feature>